<organism evidence="2 3">
    <name type="scientific">Brassica napus</name>
    <name type="common">Rape</name>
    <dbReference type="NCBI Taxonomy" id="3708"/>
    <lineage>
        <taxon>Eukaryota</taxon>
        <taxon>Viridiplantae</taxon>
        <taxon>Streptophyta</taxon>
        <taxon>Embryophyta</taxon>
        <taxon>Tracheophyta</taxon>
        <taxon>Spermatophyta</taxon>
        <taxon>Magnoliopsida</taxon>
        <taxon>eudicotyledons</taxon>
        <taxon>Gunneridae</taxon>
        <taxon>Pentapetalae</taxon>
        <taxon>rosids</taxon>
        <taxon>malvids</taxon>
        <taxon>Brassicales</taxon>
        <taxon>Brassicaceae</taxon>
        <taxon>Brassiceae</taxon>
        <taxon>Brassica</taxon>
    </lineage>
</organism>
<dbReference type="Proteomes" id="UP000028999">
    <property type="component" value="Unassembled WGS sequence"/>
</dbReference>
<sequence>MCSRCGFGVKPVSNYSSTEKLCVSFIISRFEVNRNKPSSLSKPVSTAEEQKTNSR</sequence>
<reference evidence="2 3" key="1">
    <citation type="journal article" date="2014" name="Science">
        <title>Plant genetics. Early allopolyploid evolution in the post-Neolithic Brassica napus oilseed genome.</title>
        <authorList>
            <person name="Chalhoub B."/>
            <person name="Denoeud F."/>
            <person name="Liu S."/>
            <person name="Parkin I.A."/>
            <person name="Tang H."/>
            <person name="Wang X."/>
            <person name="Chiquet J."/>
            <person name="Belcram H."/>
            <person name="Tong C."/>
            <person name="Samans B."/>
            <person name="Correa M."/>
            <person name="Da Silva C."/>
            <person name="Just J."/>
            <person name="Falentin C."/>
            <person name="Koh C.S."/>
            <person name="Le Clainche I."/>
            <person name="Bernard M."/>
            <person name="Bento P."/>
            <person name="Noel B."/>
            <person name="Labadie K."/>
            <person name="Alberti A."/>
            <person name="Charles M."/>
            <person name="Arnaud D."/>
            <person name="Guo H."/>
            <person name="Daviaud C."/>
            <person name="Alamery S."/>
            <person name="Jabbari K."/>
            <person name="Zhao M."/>
            <person name="Edger P.P."/>
            <person name="Chelaifa H."/>
            <person name="Tack D."/>
            <person name="Lassalle G."/>
            <person name="Mestiri I."/>
            <person name="Schnel N."/>
            <person name="Le Paslier M.C."/>
            <person name="Fan G."/>
            <person name="Renault V."/>
            <person name="Bayer P.E."/>
            <person name="Golicz A.A."/>
            <person name="Manoli S."/>
            <person name="Lee T.H."/>
            <person name="Thi V.H."/>
            <person name="Chalabi S."/>
            <person name="Hu Q."/>
            <person name="Fan C."/>
            <person name="Tollenaere R."/>
            <person name="Lu Y."/>
            <person name="Battail C."/>
            <person name="Shen J."/>
            <person name="Sidebottom C.H."/>
            <person name="Wang X."/>
            <person name="Canaguier A."/>
            <person name="Chauveau A."/>
            <person name="Berard A."/>
            <person name="Deniot G."/>
            <person name="Guan M."/>
            <person name="Liu Z."/>
            <person name="Sun F."/>
            <person name="Lim Y.P."/>
            <person name="Lyons E."/>
            <person name="Town C.D."/>
            <person name="Bancroft I."/>
            <person name="Wang X."/>
            <person name="Meng J."/>
            <person name="Ma J."/>
            <person name="Pires J.C."/>
            <person name="King G.J."/>
            <person name="Brunel D."/>
            <person name="Delourme R."/>
            <person name="Renard M."/>
            <person name="Aury J.M."/>
            <person name="Adams K.L."/>
            <person name="Batley J."/>
            <person name="Snowdon R.J."/>
            <person name="Tost J."/>
            <person name="Edwards D."/>
            <person name="Zhou Y."/>
            <person name="Hua W."/>
            <person name="Sharpe A.G."/>
            <person name="Paterson A.H."/>
            <person name="Guan C."/>
            <person name="Wincker P."/>
        </authorList>
    </citation>
    <scope>NUCLEOTIDE SEQUENCE [LARGE SCALE GENOMIC DNA]</scope>
    <source>
        <strain evidence="3">cv. Darmor-bzh</strain>
    </source>
</reference>
<protein>
    <submittedName>
        <fullName evidence="2">BnaCnng11390D protein</fullName>
    </submittedName>
</protein>
<accession>A0A078I601</accession>
<dbReference type="PaxDb" id="3708-A0A078I601"/>
<proteinExistence type="predicted"/>
<evidence type="ECO:0000256" key="1">
    <source>
        <dbReference type="SAM" id="MobiDB-lite"/>
    </source>
</evidence>
<feature type="region of interest" description="Disordered" evidence="1">
    <location>
        <begin position="35"/>
        <end position="55"/>
    </location>
</feature>
<evidence type="ECO:0000313" key="2">
    <source>
        <dbReference type="EMBL" id="CDY44528.1"/>
    </source>
</evidence>
<dbReference type="Gramene" id="CDY44528">
    <property type="protein sequence ID" value="CDY44528"/>
    <property type="gene ID" value="GSBRNA2T00080318001"/>
</dbReference>
<gene>
    <name evidence="2" type="primary">BnaCnng11390D</name>
    <name evidence="2" type="ORF">GSBRNA2T00080318001</name>
</gene>
<keyword evidence="3" id="KW-1185">Reference proteome</keyword>
<dbReference type="EMBL" id="LK032593">
    <property type="protein sequence ID" value="CDY44528.1"/>
    <property type="molecule type" value="Genomic_DNA"/>
</dbReference>
<feature type="compositionally biased region" description="Polar residues" evidence="1">
    <location>
        <begin position="35"/>
        <end position="44"/>
    </location>
</feature>
<evidence type="ECO:0000313" key="3">
    <source>
        <dbReference type="Proteomes" id="UP000028999"/>
    </source>
</evidence>
<name>A0A078I601_BRANA</name>
<dbReference type="AlphaFoldDB" id="A0A078I601"/>